<dbReference type="Proteomes" id="UP001283361">
    <property type="component" value="Unassembled WGS sequence"/>
</dbReference>
<dbReference type="EMBL" id="JAWDGP010004902">
    <property type="protein sequence ID" value="KAK3761398.1"/>
    <property type="molecule type" value="Genomic_DNA"/>
</dbReference>
<name>A0AAE1D9J4_9GAST</name>
<gene>
    <name evidence="1" type="ORF">RRG08_024265</name>
</gene>
<sequence length="290" mass="32153">MYDNQCAQIRLPTPLTLTLFLEVCGTLIRDRPSDWRQAELGGEKDGKVSGVAKEEVAHLARVITGGLASSQFGRHSDRQWDGTYLTYKLHLPMLSMCVANSGGFCRARALSLTSAVPSTLGLDYKLHGLFISRSTSRTSQSLRLVVSFQCVAKQDDFSLADRISQVRSLCTARILNAAHLPYKGVPWTQAKDSNPRSQTVEELYPNPRLPPLPGLTNVCILQPSASYTAFLITLGSESLCWLLCVTCLVYYEKRGWDRIQTRCNKEQCGETIGELYKATAKNNAIANPKF</sequence>
<organism evidence="1 2">
    <name type="scientific">Elysia crispata</name>
    <name type="common">lettuce slug</name>
    <dbReference type="NCBI Taxonomy" id="231223"/>
    <lineage>
        <taxon>Eukaryota</taxon>
        <taxon>Metazoa</taxon>
        <taxon>Spiralia</taxon>
        <taxon>Lophotrochozoa</taxon>
        <taxon>Mollusca</taxon>
        <taxon>Gastropoda</taxon>
        <taxon>Heterobranchia</taxon>
        <taxon>Euthyneura</taxon>
        <taxon>Panpulmonata</taxon>
        <taxon>Sacoglossa</taxon>
        <taxon>Placobranchoidea</taxon>
        <taxon>Plakobranchidae</taxon>
        <taxon>Elysia</taxon>
    </lineage>
</organism>
<comment type="caution">
    <text evidence="1">The sequence shown here is derived from an EMBL/GenBank/DDBJ whole genome shotgun (WGS) entry which is preliminary data.</text>
</comment>
<proteinExistence type="predicted"/>
<evidence type="ECO:0000313" key="1">
    <source>
        <dbReference type="EMBL" id="KAK3761398.1"/>
    </source>
</evidence>
<dbReference type="AlphaFoldDB" id="A0AAE1D9J4"/>
<reference evidence="1" key="1">
    <citation type="journal article" date="2023" name="G3 (Bethesda)">
        <title>A reference genome for the long-term kleptoplast-retaining sea slug Elysia crispata morphotype clarki.</title>
        <authorList>
            <person name="Eastman K.E."/>
            <person name="Pendleton A.L."/>
            <person name="Shaikh M.A."/>
            <person name="Suttiyut T."/>
            <person name="Ogas R."/>
            <person name="Tomko P."/>
            <person name="Gavelis G."/>
            <person name="Widhalm J.R."/>
            <person name="Wisecaver J.H."/>
        </authorList>
    </citation>
    <scope>NUCLEOTIDE SEQUENCE</scope>
    <source>
        <strain evidence="1">ECLA1</strain>
    </source>
</reference>
<protein>
    <submittedName>
        <fullName evidence="1">Uncharacterized protein</fullName>
    </submittedName>
</protein>
<evidence type="ECO:0000313" key="2">
    <source>
        <dbReference type="Proteomes" id="UP001283361"/>
    </source>
</evidence>
<accession>A0AAE1D9J4</accession>
<keyword evidence="2" id="KW-1185">Reference proteome</keyword>